<dbReference type="InParanoid" id="A0A6P7ZP57"/>
<dbReference type="OrthoDB" id="9837963at2759"/>
<name>A0A6P7ZP57_9AMPH</name>
<proteinExistence type="predicted"/>
<evidence type="ECO:0000256" key="1">
    <source>
        <dbReference type="SAM" id="MobiDB-lite"/>
    </source>
</evidence>
<organism evidence="2 3">
    <name type="scientific">Microcaecilia unicolor</name>
    <dbReference type="NCBI Taxonomy" id="1415580"/>
    <lineage>
        <taxon>Eukaryota</taxon>
        <taxon>Metazoa</taxon>
        <taxon>Chordata</taxon>
        <taxon>Craniata</taxon>
        <taxon>Vertebrata</taxon>
        <taxon>Euteleostomi</taxon>
        <taxon>Amphibia</taxon>
        <taxon>Gymnophiona</taxon>
        <taxon>Siphonopidae</taxon>
        <taxon>Microcaecilia</taxon>
    </lineage>
</organism>
<dbReference type="KEGG" id="muo:115480910"/>
<protein>
    <submittedName>
        <fullName evidence="3">Uncharacterized protein LOC115480910</fullName>
    </submittedName>
</protein>
<dbReference type="AlphaFoldDB" id="A0A6P7ZP57"/>
<gene>
    <name evidence="3" type="primary">LOC115480910</name>
</gene>
<dbReference type="Proteomes" id="UP000515156">
    <property type="component" value="Chromosome 11"/>
</dbReference>
<evidence type="ECO:0000313" key="3">
    <source>
        <dbReference type="RefSeq" id="XP_030075760.1"/>
    </source>
</evidence>
<feature type="compositionally biased region" description="Polar residues" evidence="1">
    <location>
        <begin position="241"/>
        <end position="257"/>
    </location>
</feature>
<keyword evidence="2" id="KW-1185">Reference proteome</keyword>
<feature type="region of interest" description="Disordered" evidence="1">
    <location>
        <begin position="231"/>
        <end position="257"/>
    </location>
</feature>
<dbReference type="GeneID" id="115480910"/>
<sequence length="257" mass="29268">MFPSISKEGAETQAHSKPLKSTPKRTGGAGSPASPPNSKSPKAQVEARHNERTIRSLCHHYFKETNSEQRRRKLTTREFDSQSNWLSIPKRSELYPKIVYPGYRQEDVLDCILEHVISLLVYKYKFERSLERKLGLIAKPSADLYLKRIYNLRTTQGRVVYPVSNPPLTLHEQNCLASHPLWASKQHSKRFHIPWKSSKENVLTVTDFYCPSKSSTLKLPEITTVPSLTSNLSSNSQLTSPRNSVQQIQSKTALPKI</sequence>
<reference evidence="2" key="1">
    <citation type="submission" date="2024-06" db="UniProtKB">
        <authorList>
            <consortium name="RefSeq"/>
        </authorList>
    </citation>
    <scope>NUCLEOTIDE SEQUENCE [LARGE SCALE GENOMIC DNA]</scope>
</reference>
<accession>A0A6P7ZP57</accession>
<feature type="compositionally biased region" description="Low complexity" evidence="1">
    <location>
        <begin position="231"/>
        <end position="240"/>
    </location>
</feature>
<evidence type="ECO:0000313" key="2">
    <source>
        <dbReference type="Proteomes" id="UP000515156"/>
    </source>
</evidence>
<dbReference type="RefSeq" id="XP_030075760.1">
    <property type="nucleotide sequence ID" value="XM_030219900.1"/>
</dbReference>
<feature type="region of interest" description="Disordered" evidence="1">
    <location>
        <begin position="1"/>
        <end position="50"/>
    </location>
</feature>
<reference evidence="3" key="2">
    <citation type="submission" date="2025-08" db="UniProtKB">
        <authorList>
            <consortium name="RefSeq"/>
        </authorList>
    </citation>
    <scope>IDENTIFICATION</scope>
</reference>